<protein>
    <submittedName>
        <fullName evidence="1">Uncharacterized protein</fullName>
    </submittedName>
</protein>
<dbReference type="InParanoid" id="A0A1V8SBV3"/>
<evidence type="ECO:0000313" key="2">
    <source>
        <dbReference type="Proteomes" id="UP000192596"/>
    </source>
</evidence>
<dbReference type="Proteomes" id="UP000192596">
    <property type="component" value="Unassembled WGS sequence"/>
</dbReference>
<dbReference type="AlphaFoldDB" id="A0A1V8SBV3"/>
<reference evidence="2" key="1">
    <citation type="submission" date="2017-03" db="EMBL/GenBank/DDBJ databases">
        <title>Genomes of endolithic fungi from Antarctica.</title>
        <authorList>
            <person name="Coleine C."/>
            <person name="Masonjones S."/>
            <person name="Stajich J.E."/>
        </authorList>
    </citation>
    <scope>NUCLEOTIDE SEQUENCE [LARGE SCALE GENOMIC DNA]</scope>
    <source>
        <strain evidence="2">CCFEE 5527</strain>
    </source>
</reference>
<keyword evidence="2" id="KW-1185">Reference proteome</keyword>
<gene>
    <name evidence="1" type="ORF">B0A48_17305</name>
</gene>
<name>A0A1V8SBV3_9PEZI</name>
<sequence>MSGTHFSVQTVLAWRLDRSKGIAFVEGSTTSLNTTLAAYLPRPRPTGAPVAPSVKLMFIFDSALLTSPSPPIVQQSQDPQILTGQYALPPPRQHHKKNDFVDFKMEAIIRKHAKLVNDMLSLVQAIDDDIAATGITERNLELSTLRRKTMVAYMSLESSGLPARSVTGAVPSVVGTGAATPAHSKFSSAPMPQAQRHEAVKHAASESFITPPRKVRKMPGSRGLASLNRRAMNTDEQVDRPEEIQLGEQAGVDHESENWDGDTVMSESIKETLAAQADARRSRRVVQVSQREKVSRGHQCEERCYCHE</sequence>
<comment type="caution">
    <text evidence="1">The sequence shown here is derived from an EMBL/GenBank/DDBJ whole genome shotgun (WGS) entry which is preliminary data.</text>
</comment>
<dbReference type="EMBL" id="NAJO01000063">
    <property type="protein sequence ID" value="OQN96665.1"/>
    <property type="molecule type" value="Genomic_DNA"/>
</dbReference>
<proteinExistence type="predicted"/>
<evidence type="ECO:0000313" key="1">
    <source>
        <dbReference type="EMBL" id="OQN96665.1"/>
    </source>
</evidence>
<accession>A0A1V8SBV3</accession>
<organism evidence="1 2">
    <name type="scientific">Cryoendolithus antarcticus</name>
    <dbReference type="NCBI Taxonomy" id="1507870"/>
    <lineage>
        <taxon>Eukaryota</taxon>
        <taxon>Fungi</taxon>
        <taxon>Dikarya</taxon>
        <taxon>Ascomycota</taxon>
        <taxon>Pezizomycotina</taxon>
        <taxon>Dothideomycetes</taxon>
        <taxon>Dothideomycetidae</taxon>
        <taxon>Cladosporiales</taxon>
        <taxon>Cladosporiaceae</taxon>
        <taxon>Cryoendolithus</taxon>
    </lineage>
</organism>